<dbReference type="AlphaFoldDB" id="A0A0W0VHG1"/>
<dbReference type="OrthoDB" id="9801593at2"/>
<dbReference type="NCBIfam" id="TIGR03605">
    <property type="entry name" value="antibiot_sagB"/>
    <property type="match status" value="1"/>
</dbReference>
<dbReference type="InterPro" id="IPR020051">
    <property type="entry name" value="SagB-type_dehydrogenase"/>
</dbReference>
<reference evidence="1 2" key="1">
    <citation type="submission" date="2015-11" db="EMBL/GenBank/DDBJ databases">
        <title>Genomic analysis of 38 Legionella species identifies large and diverse effector repertoires.</title>
        <authorList>
            <person name="Burstein D."/>
            <person name="Amaro F."/>
            <person name="Zusman T."/>
            <person name="Lifshitz Z."/>
            <person name="Cohen O."/>
            <person name="Gilbert J.A."/>
            <person name="Pupko T."/>
            <person name="Shuman H.A."/>
            <person name="Segal G."/>
        </authorList>
    </citation>
    <scope>NUCLEOTIDE SEQUENCE [LARGE SCALE GENOMIC DNA]</scope>
    <source>
        <strain evidence="1 2">ATCC 49505</strain>
    </source>
</reference>
<dbReference type="PANTHER" id="PTHR43745:SF2">
    <property type="entry name" value="NITROREDUCTASE MJ1384-RELATED"/>
    <property type="match status" value="1"/>
</dbReference>
<dbReference type="RefSeq" id="WP_058530111.1">
    <property type="nucleotide sequence ID" value="NZ_CAAAHZ010000002.1"/>
</dbReference>
<comment type="caution">
    <text evidence="1">The sequence shown here is derived from an EMBL/GenBank/DDBJ whole genome shotgun (WGS) entry which is preliminary data.</text>
</comment>
<name>A0A0W0VHG1_9GAMM</name>
<dbReference type="STRING" id="45068.Llon_2134"/>
<dbReference type="PANTHER" id="PTHR43745">
    <property type="entry name" value="NITROREDUCTASE MJ1384-RELATED"/>
    <property type="match status" value="1"/>
</dbReference>
<organism evidence="1 2">
    <name type="scientific">Legionella londiniensis</name>
    <dbReference type="NCBI Taxonomy" id="45068"/>
    <lineage>
        <taxon>Bacteria</taxon>
        <taxon>Pseudomonadati</taxon>
        <taxon>Pseudomonadota</taxon>
        <taxon>Gammaproteobacteria</taxon>
        <taxon>Legionellales</taxon>
        <taxon>Legionellaceae</taxon>
        <taxon>Legionella</taxon>
    </lineage>
</organism>
<evidence type="ECO:0000313" key="2">
    <source>
        <dbReference type="Proteomes" id="UP000054997"/>
    </source>
</evidence>
<evidence type="ECO:0000313" key="1">
    <source>
        <dbReference type="EMBL" id="KTD19554.1"/>
    </source>
</evidence>
<dbReference type="InterPro" id="IPR000415">
    <property type="entry name" value="Nitroreductase-like"/>
</dbReference>
<dbReference type="EMBL" id="LNYK01000034">
    <property type="protein sequence ID" value="KTD19554.1"/>
    <property type="molecule type" value="Genomic_DNA"/>
</dbReference>
<gene>
    <name evidence="1" type="ORF">Llon_2134</name>
</gene>
<dbReference type="GO" id="GO:0016491">
    <property type="term" value="F:oxidoreductase activity"/>
    <property type="evidence" value="ECO:0007669"/>
    <property type="project" value="InterPro"/>
</dbReference>
<sequence length="267" mass="30121">MNPQQKKPFIGSLVEGSLDTRVYQDILRAHAKEAISFPGFGNLSITNVDPKTISRAQLTECEISPFRQQEFVCSTGDPPPFIRKPSTPKFSAQNVAWQDLQALLIHSFSPDKAGHRPYPSAGGLYPVEPLVFIFNERLCNQPPLKSGCYHYRTVSQSLQLIKALPMAFFFEKILHGFIDLNHAPAFCIAYVAHAGKTIFKYRYRGYRHALMEAGSMYQHAGHIAQNMDLRNTVWSTFSDHELLYELGLDHGTYLALTMQLFGYGESS</sequence>
<dbReference type="InterPro" id="IPR052544">
    <property type="entry name" value="Bacteriocin_Proc_Enz"/>
</dbReference>
<dbReference type="PATRIC" id="fig|45068.5.peg.2323"/>
<keyword evidence="2" id="KW-1185">Reference proteome</keyword>
<dbReference type="CDD" id="cd02142">
    <property type="entry name" value="McbC_SagB-like_oxidoreductase"/>
    <property type="match status" value="1"/>
</dbReference>
<dbReference type="Gene3D" id="3.40.109.10">
    <property type="entry name" value="NADH Oxidase"/>
    <property type="match status" value="1"/>
</dbReference>
<dbReference type="Proteomes" id="UP000054997">
    <property type="component" value="Unassembled WGS sequence"/>
</dbReference>
<accession>A0A0W0VHG1</accession>
<protein>
    <submittedName>
        <fullName evidence="1">Uncharacterized protein</fullName>
    </submittedName>
</protein>
<proteinExistence type="predicted"/>